<dbReference type="AlphaFoldDB" id="A0AAN7UU55"/>
<feature type="region of interest" description="Disordered" evidence="1">
    <location>
        <begin position="65"/>
        <end position="89"/>
    </location>
</feature>
<gene>
    <name evidence="2" type="ORF">RRF57_011709</name>
</gene>
<keyword evidence="3" id="KW-1185">Reference proteome</keyword>
<name>A0AAN7UU55_9PEZI</name>
<dbReference type="Proteomes" id="UP001305414">
    <property type="component" value="Unassembled WGS sequence"/>
</dbReference>
<comment type="caution">
    <text evidence="2">The sequence shown here is derived from an EMBL/GenBank/DDBJ whole genome shotgun (WGS) entry which is preliminary data.</text>
</comment>
<protein>
    <submittedName>
        <fullName evidence="2">Uncharacterized protein</fullName>
    </submittedName>
</protein>
<evidence type="ECO:0000256" key="1">
    <source>
        <dbReference type="SAM" id="MobiDB-lite"/>
    </source>
</evidence>
<evidence type="ECO:0000313" key="2">
    <source>
        <dbReference type="EMBL" id="KAK5635997.1"/>
    </source>
</evidence>
<sequence length="117" mass="12386">MGEVGEVGAVEVVVCWWSDVAAMDALSDEESGILGYGLNGADDGEIDGDDVELEVVAVGVVPVGCGDDDAGDDDDEVGQAADEPTRTSQPRRMLLSMWFLNRTNGLSSTTIFENCKR</sequence>
<proteinExistence type="predicted"/>
<dbReference type="EMBL" id="JAWHQM010000060">
    <property type="protein sequence ID" value="KAK5635997.1"/>
    <property type="molecule type" value="Genomic_DNA"/>
</dbReference>
<reference evidence="2 3" key="1">
    <citation type="submission" date="2023-10" db="EMBL/GenBank/DDBJ databases">
        <title>Draft genome sequence of Xylaria bambusicola isolate GMP-LS, the root and basal stem rot pathogen of sugarcane in Indonesia.</title>
        <authorList>
            <person name="Selvaraj P."/>
            <person name="Muralishankar V."/>
            <person name="Muruganantham S."/>
            <person name="Sp S."/>
            <person name="Haryani S."/>
            <person name="Lau K.J.X."/>
            <person name="Naqvi N.I."/>
        </authorList>
    </citation>
    <scope>NUCLEOTIDE SEQUENCE [LARGE SCALE GENOMIC DNA]</scope>
    <source>
        <strain evidence="2">GMP-LS</strain>
    </source>
</reference>
<evidence type="ECO:0000313" key="3">
    <source>
        <dbReference type="Proteomes" id="UP001305414"/>
    </source>
</evidence>
<accession>A0AAN7UU55</accession>
<feature type="compositionally biased region" description="Acidic residues" evidence="1">
    <location>
        <begin position="66"/>
        <end position="77"/>
    </location>
</feature>
<organism evidence="2 3">
    <name type="scientific">Xylaria bambusicola</name>
    <dbReference type="NCBI Taxonomy" id="326684"/>
    <lineage>
        <taxon>Eukaryota</taxon>
        <taxon>Fungi</taxon>
        <taxon>Dikarya</taxon>
        <taxon>Ascomycota</taxon>
        <taxon>Pezizomycotina</taxon>
        <taxon>Sordariomycetes</taxon>
        <taxon>Xylariomycetidae</taxon>
        <taxon>Xylariales</taxon>
        <taxon>Xylariaceae</taxon>
        <taxon>Xylaria</taxon>
    </lineage>
</organism>